<dbReference type="EMBL" id="CH954181">
    <property type="protein sequence ID" value="EDV49125.1"/>
    <property type="molecule type" value="Genomic_DNA"/>
</dbReference>
<dbReference type="Proteomes" id="UP000008711">
    <property type="component" value="Unassembled WGS sequence"/>
</dbReference>
<keyword evidence="2" id="KW-1185">Reference proteome</keyword>
<gene>
    <name evidence="1" type="primary">Dere\GG16994</name>
    <name evidence="1" type="ORF">Dere_GG16994</name>
</gene>
<dbReference type="AlphaFoldDB" id="B3P106"/>
<name>B3P106_DROER</name>
<organism evidence="1 2">
    <name type="scientific">Drosophila erecta</name>
    <name type="common">Fruit fly</name>
    <dbReference type="NCBI Taxonomy" id="7220"/>
    <lineage>
        <taxon>Eukaryota</taxon>
        <taxon>Metazoa</taxon>
        <taxon>Ecdysozoa</taxon>
        <taxon>Arthropoda</taxon>
        <taxon>Hexapoda</taxon>
        <taxon>Insecta</taxon>
        <taxon>Pterygota</taxon>
        <taxon>Neoptera</taxon>
        <taxon>Endopterygota</taxon>
        <taxon>Diptera</taxon>
        <taxon>Brachycera</taxon>
        <taxon>Muscomorpha</taxon>
        <taxon>Ephydroidea</taxon>
        <taxon>Drosophilidae</taxon>
        <taxon>Drosophila</taxon>
        <taxon>Sophophora</taxon>
    </lineage>
</organism>
<reference evidence="1 2" key="1">
    <citation type="journal article" date="2007" name="Nature">
        <title>Evolution of genes and genomes on the Drosophila phylogeny.</title>
        <authorList>
            <consortium name="Drosophila 12 Genomes Consortium"/>
            <person name="Clark A.G."/>
            <person name="Eisen M.B."/>
            <person name="Smith D.R."/>
            <person name="Bergman C.M."/>
            <person name="Oliver B."/>
            <person name="Markow T.A."/>
            <person name="Kaufman T.C."/>
            <person name="Kellis M."/>
            <person name="Gelbart W."/>
            <person name="Iyer V.N."/>
            <person name="Pollard D.A."/>
            <person name="Sackton T.B."/>
            <person name="Larracuente A.M."/>
            <person name="Singh N.D."/>
            <person name="Abad J.P."/>
            <person name="Abt D.N."/>
            <person name="Adryan B."/>
            <person name="Aguade M."/>
            <person name="Akashi H."/>
            <person name="Anderson W.W."/>
            <person name="Aquadro C.F."/>
            <person name="Ardell D.H."/>
            <person name="Arguello R."/>
            <person name="Artieri C.G."/>
            <person name="Barbash D.A."/>
            <person name="Barker D."/>
            <person name="Barsanti P."/>
            <person name="Batterham P."/>
            <person name="Batzoglou S."/>
            <person name="Begun D."/>
            <person name="Bhutkar A."/>
            <person name="Blanco E."/>
            <person name="Bosak S.A."/>
            <person name="Bradley R.K."/>
            <person name="Brand A.D."/>
            <person name="Brent M.R."/>
            <person name="Brooks A.N."/>
            <person name="Brown R.H."/>
            <person name="Butlin R.K."/>
            <person name="Caggese C."/>
            <person name="Calvi B.R."/>
            <person name="Bernardo de Carvalho A."/>
            <person name="Caspi A."/>
            <person name="Castrezana S."/>
            <person name="Celniker S.E."/>
            <person name="Chang J.L."/>
            <person name="Chapple C."/>
            <person name="Chatterji S."/>
            <person name="Chinwalla A."/>
            <person name="Civetta A."/>
            <person name="Clifton S.W."/>
            <person name="Comeron J.M."/>
            <person name="Costello J.C."/>
            <person name="Coyne J.A."/>
            <person name="Daub J."/>
            <person name="David R.G."/>
            <person name="Delcher A.L."/>
            <person name="Delehaunty K."/>
            <person name="Do C.B."/>
            <person name="Ebling H."/>
            <person name="Edwards K."/>
            <person name="Eickbush T."/>
            <person name="Evans J.D."/>
            <person name="Filipski A."/>
            <person name="Findeiss S."/>
            <person name="Freyhult E."/>
            <person name="Fulton L."/>
            <person name="Fulton R."/>
            <person name="Garcia A.C."/>
            <person name="Gardiner A."/>
            <person name="Garfield D.A."/>
            <person name="Garvin B.E."/>
            <person name="Gibson G."/>
            <person name="Gilbert D."/>
            <person name="Gnerre S."/>
            <person name="Godfrey J."/>
            <person name="Good R."/>
            <person name="Gotea V."/>
            <person name="Gravely B."/>
            <person name="Greenberg A.J."/>
            <person name="Griffiths-Jones S."/>
            <person name="Gross S."/>
            <person name="Guigo R."/>
            <person name="Gustafson E.A."/>
            <person name="Haerty W."/>
            <person name="Hahn M.W."/>
            <person name="Halligan D.L."/>
            <person name="Halpern A.L."/>
            <person name="Halter G.M."/>
            <person name="Han M.V."/>
            <person name="Heger A."/>
            <person name="Hillier L."/>
            <person name="Hinrichs A.S."/>
            <person name="Holmes I."/>
            <person name="Hoskins R.A."/>
            <person name="Hubisz M.J."/>
            <person name="Hultmark D."/>
            <person name="Huntley M.A."/>
            <person name="Jaffe D.B."/>
            <person name="Jagadeeshan S."/>
            <person name="Jeck W.R."/>
            <person name="Johnson J."/>
            <person name="Jones C.D."/>
            <person name="Jordan W.C."/>
            <person name="Karpen G.H."/>
            <person name="Kataoka E."/>
            <person name="Keightley P.D."/>
            <person name="Kheradpour P."/>
            <person name="Kirkness E.F."/>
            <person name="Koerich L.B."/>
            <person name="Kristiansen K."/>
            <person name="Kudrna D."/>
            <person name="Kulathinal R.J."/>
            <person name="Kumar S."/>
            <person name="Kwok R."/>
            <person name="Lander E."/>
            <person name="Langley C.H."/>
            <person name="Lapoint R."/>
            <person name="Lazzaro B.P."/>
            <person name="Lee S.J."/>
            <person name="Levesque L."/>
            <person name="Li R."/>
            <person name="Lin C.F."/>
            <person name="Lin M.F."/>
            <person name="Lindblad-Toh K."/>
            <person name="Llopart A."/>
            <person name="Long M."/>
            <person name="Low L."/>
            <person name="Lozovsky E."/>
            <person name="Lu J."/>
            <person name="Luo M."/>
            <person name="Machado C.A."/>
            <person name="Makalowski W."/>
            <person name="Marzo M."/>
            <person name="Matsuda M."/>
            <person name="Matzkin L."/>
            <person name="McAllister B."/>
            <person name="McBride C.S."/>
            <person name="McKernan B."/>
            <person name="McKernan K."/>
            <person name="Mendez-Lago M."/>
            <person name="Minx P."/>
            <person name="Mollenhauer M.U."/>
            <person name="Montooth K."/>
            <person name="Mount S.M."/>
            <person name="Mu X."/>
            <person name="Myers E."/>
            <person name="Negre B."/>
            <person name="Newfeld S."/>
            <person name="Nielsen R."/>
            <person name="Noor M.A."/>
            <person name="O'Grady P."/>
            <person name="Pachter L."/>
            <person name="Papaceit M."/>
            <person name="Parisi M.J."/>
            <person name="Parisi M."/>
            <person name="Parts L."/>
            <person name="Pedersen J.S."/>
            <person name="Pesole G."/>
            <person name="Phillippy A.M."/>
            <person name="Ponting C.P."/>
            <person name="Pop M."/>
            <person name="Porcelli D."/>
            <person name="Powell J.R."/>
            <person name="Prohaska S."/>
            <person name="Pruitt K."/>
            <person name="Puig M."/>
            <person name="Quesneville H."/>
            <person name="Ram K.R."/>
            <person name="Rand D."/>
            <person name="Rasmussen M.D."/>
            <person name="Reed L.K."/>
            <person name="Reenan R."/>
            <person name="Reily A."/>
            <person name="Remington K.A."/>
            <person name="Rieger T.T."/>
            <person name="Ritchie M.G."/>
            <person name="Robin C."/>
            <person name="Rogers Y.H."/>
            <person name="Rohde C."/>
            <person name="Rozas J."/>
            <person name="Rubenfield M.J."/>
            <person name="Ruiz A."/>
            <person name="Russo S."/>
            <person name="Salzberg S.L."/>
            <person name="Sanchez-Gracia A."/>
            <person name="Saranga D.J."/>
            <person name="Sato H."/>
            <person name="Schaeffer S.W."/>
            <person name="Schatz M.C."/>
            <person name="Schlenke T."/>
            <person name="Schwartz R."/>
            <person name="Segarra C."/>
            <person name="Singh R.S."/>
            <person name="Sirot L."/>
            <person name="Sirota M."/>
            <person name="Sisneros N.B."/>
            <person name="Smith C.D."/>
            <person name="Smith T.F."/>
            <person name="Spieth J."/>
            <person name="Stage D.E."/>
            <person name="Stark A."/>
            <person name="Stephan W."/>
            <person name="Strausberg R.L."/>
            <person name="Strempel S."/>
            <person name="Sturgill D."/>
            <person name="Sutton G."/>
            <person name="Sutton G.G."/>
            <person name="Tao W."/>
            <person name="Teichmann S."/>
            <person name="Tobari Y.N."/>
            <person name="Tomimura Y."/>
            <person name="Tsolas J.M."/>
            <person name="Valente V.L."/>
            <person name="Venter E."/>
            <person name="Venter J.C."/>
            <person name="Vicario S."/>
            <person name="Vieira F.G."/>
            <person name="Vilella A.J."/>
            <person name="Villasante A."/>
            <person name="Walenz B."/>
            <person name="Wang J."/>
            <person name="Wasserman M."/>
            <person name="Watts T."/>
            <person name="Wilson D."/>
            <person name="Wilson R.K."/>
            <person name="Wing R.A."/>
            <person name="Wolfner M.F."/>
            <person name="Wong A."/>
            <person name="Wong G.K."/>
            <person name="Wu C.I."/>
            <person name="Wu G."/>
            <person name="Yamamoto D."/>
            <person name="Yang H.P."/>
            <person name="Yang S.P."/>
            <person name="Yorke J.A."/>
            <person name="Yoshida K."/>
            <person name="Zdobnov E."/>
            <person name="Zhang P."/>
            <person name="Zhang Y."/>
            <person name="Zimin A.V."/>
            <person name="Baldwin J."/>
            <person name="Abdouelleil A."/>
            <person name="Abdulkadir J."/>
            <person name="Abebe A."/>
            <person name="Abera B."/>
            <person name="Abreu J."/>
            <person name="Acer S.C."/>
            <person name="Aftuck L."/>
            <person name="Alexander A."/>
            <person name="An P."/>
            <person name="Anderson E."/>
            <person name="Anderson S."/>
            <person name="Arachi H."/>
            <person name="Azer M."/>
            <person name="Bachantsang P."/>
            <person name="Barry A."/>
            <person name="Bayul T."/>
            <person name="Berlin A."/>
            <person name="Bessette D."/>
            <person name="Bloom T."/>
            <person name="Blye J."/>
            <person name="Boguslavskiy L."/>
            <person name="Bonnet C."/>
            <person name="Boukhgalter B."/>
            <person name="Bourzgui I."/>
            <person name="Brown A."/>
            <person name="Cahill P."/>
            <person name="Channer S."/>
            <person name="Cheshatsang Y."/>
            <person name="Chuda L."/>
            <person name="Citroen M."/>
            <person name="Collymore A."/>
            <person name="Cooke P."/>
            <person name="Costello M."/>
            <person name="D'Aco K."/>
            <person name="Daza R."/>
            <person name="De Haan G."/>
            <person name="DeGray S."/>
            <person name="DeMaso C."/>
            <person name="Dhargay N."/>
            <person name="Dooley K."/>
            <person name="Dooley E."/>
            <person name="Doricent M."/>
            <person name="Dorje P."/>
            <person name="Dorjee K."/>
            <person name="Dupes A."/>
            <person name="Elong R."/>
            <person name="Falk J."/>
            <person name="Farina A."/>
            <person name="Faro S."/>
            <person name="Ferguson D."/>
            <person name="Fisher S."/>
            <person name="Foley C.D."/>
            <person name="Franke A."/>
            <person name="Friedrich D."/>
            <person name="Gadbois L."/>
            <person name="Gearin G."/>
            <person name="Gearin C.R."/>
            <person name="Giannoukos G."/>
            <person name="Goode T."/>
            <person name="Graham J."/>
            <person name="Grandbois E."/>
            <person name="Grewal S."/>
            <person name="Gyaltsen K."/>
            <person name="Hafez N."/>
            <person name="Hagos B."/>
            <person name="Hall J."/>
            <person name="Henson C."/>
            <person name="Hollinger A."/>
            <person name="Honan T."/>
            <person name="Huard M.D."/>
            <person name="Hughes L."/>
            <person name="Hurhula B."/>
            <person name="Husby M.E."/>
            <person name="Kamat A."/>
            <person name="Kanga B."/>
            <person name="Kashin S."/>
            <person name="Khazanovich D."/>
            <person name="Kisner P."/>
            <person name="Lance K."/>
            <person name="Lara M."/>
            <person name="Lee W."/>
            <person name="Lennon N."/>
            <person name="Letendre F."/>
            <person name="LeVine R."/>
            <person name="Lipovsky A."/>
            <person name="Liu X."/>
            <person name="Liu J."/>
            <person name="Liu S."/>
            <person name="Lokyitsang T."/>
            <person name="Lokyitsang Y."/>
            <person name="Lubonja R."/>
            <person name="Lui A."/>
            <person name="MacDonald P."/>
            <person name="Magnisalis V."/>
            <person name="Maru K."/>
            <person name="Matthews C."/>
            <person name="McCusker W."/>
            <person name="McDonough S."/>
            <person name="Mehta T."/>
            <person name="Meldrim J."/>
            <person name="Meneus L."/>
            <person name="Mihai O."/>
            <person name="Mihalev A."/>
            <person name="Mihova T."/>
            <person name="Mittelman R."/>
            <person name="Mlenga V."/>
            <person name="Montmayeur A."/>
            <person name="Mulrain L."/>
            <person name="Navidi A."/>
            <person name="Naylor J."/>
            <person name="Negash T."/>
            <person name="Nguyen T."/>
            <person name="Nguyen N."/>
            <person name="Nicol R."/>
            <person name="Norbu C."/>
            <person name="Norbu N."/>
            <person name="Novod N."/>
            <person name="O'Neill B."/>
            <person name="Osman S."/>
            <person name="Markiewicz E."/>
            <person name="Oyono O.L."/>
            <person name="Patti C."/>
            <person name="Phunkhang P."/>
            <person name="Pierre F."/>
            <person name="Priest M."/>
            <person name="Raghuraman S."/>
            <person name="Rege F."/>
            <person name="Reyes R."/>
            <person name="Rise C."/>
            <person name="Rogov P."/>
            <person name="Ross K."/>
            <person name="Ryan E."/>
            <person name="Settipalli S."/>
            <person name="Shea T."/>
            <person name="Sherpa N."/>
            <person name="Shi L."/>
            <person name="Shih D."/>
            <person name="Sparrow T."/>
            <person name="Spaulding J."/>
            <person name="Stalker J."/>
            <person name="Stange-Thomann N."/>
            <person name="Stavropoulos S."/>
            <person name="Stone C."/>
            <person name="Strader C."/>
            <person name="Tesfaye S."/>
            <person name="Thomson T."/>
            <person name="Thoulutsang Y."/>
            <person name="Thoulutsang D."/>
            <person name="Topham K."/>
            <person name="Topping I."/>
            <person name="Tsamla T."/>
            <person name="Vassiliev H."/>
            <person name="Vo A."/>
            <person name="Wangchuk T."/>
            <person name="Wangdi T."/>
            <person name="Weiand M."/>
            <person name="Wilkinson J."/>
            <person name="Wilson A."/>
            <person name="Yadav S."/>
            <person name="Young G."/>
            <person name="Yu Q."/>
            <person name="Zembek L."/>
            <person name="Zhong D."/>
            <person name="Zimmer A."/>
            <person name="Zwirko Z."/>
            <person name="Jaffe D.B."/>
            <person name="Alvarez P."/>
            <person name="Brockman W."/>
            <person name="Butler J."/>
            <person name="Chin C."/>
            <person name="Gnerre S."/>
            <person name="Grabherr M."/>
            <person name="Kleber M."/>
            <person name="Mauceli E."/>
            <person name="MacCallum I."/>
        </authorList>
    </citation>
    <scope>NUCLEOTIDE SEQUENCE [LARGE SCALE GENOMIC DNA]</scope>
    <source>
        <strain evidence="1 2">TSC#14021-0224.01</strain>
    </source>
</reference>
<evidence type="ECO:0000313" key="2">
    <source>
        <dbReference type="Proteomes" id="UP000008711"/>
    </source>
</evidence>
<accession>B3P106</accession>
<proteinExistence type="predicted"/>
<sequence length="66" mass="7526">MPTSSSWTRTYLNWKRVLLLSLKCVYLMLVVKFSQRCLEMACKSQLAQRQTEKAQVGSQSRGAALT</sequence>
<dbReference type="OrthoDB" id="7832814at2759"/>
<evidence type="ECO:0000313" key="1">
    <source>
        <dbReference type="EMBL" id="EDV49125.1"/>
    </source>
</evidence>
<dbReference type="OMA" id="LNWKRVL"/>
<dbReference type="HOGENOM" id="CLU_2833842_0_0_1"/>
<dbReference type="PhylomeDB" id="B3P106"/>
<protein>
    <submittedName>
        <fullName evidence="1">GG16994</fullName>
    </submittedName>
</protein>
<reference evidence="1 2" key="2">
    <citation type="journal article" date="2008" name="Bioinformatics">
        <title>Assembly reconciliation.</title>
        <authorList>
            <person name="Zimin A.V."/>
            <person name="Smith D.R."/>
            <person name="Sutton G."/>
            <person name="Yorke J.A."/>
        </authorList>
    </citation>
    <scope>NUCLEOTIDE SEQUENCE [LARGE SCALE GENOMIC DNA]</scope>
    <source>
        <strain evidence="1 2">TSC#14021-0224.01</strain>
    </source>
</reference>
<dbReference type="KEGG" id="der:6553301"/>